<dbReference type="InterPro" id="IPR050327">
    <property type="entry name" value="Proton-linked_MCT"/>
</dbReference>
<feature type="transmembrane region" description="Helical" evidence="1">
    <location>
        <begin position="437"/>
        <end position="454"/>
    </location>
</feature>
<reference evidence="2" key="1">
    <citation type="submission" date="2021-01" db="EMBL/GenBank/DDBJ databases">
        <authorList>
            <person name="Li R."/>
            <person name="Bekaert M."/>
        </authorList>
    </citation>
    <scope>NUCLEOTIDE SEQUENCE</scope>
    <source>
        <strain evidence="2">Farmed</strain>
    </source>
</reference>
<dbReference type="Pfam" id="PF07690">
    <property type="entry name" value="MFS_1"/>
    <property type="match status" value="1"/>
</dbReference>
<comment type="caution">
    <text evidence="2">The sequence shown here is derived from an EMBL/GenBank/DDBJ whole genome shotgun (WGS) entry which is preliminary data.</text>
</comment>
<feature type="transmembrane region" description="Helical" evidence="1">
    <location>
        <begin position="221"/>
        <end position="243"/>
    </location>
</feature>
<dbReference type="InterPro" id="IPR011701">
    <property type="entry name" value="MFS"/>
</dbReference>
<feature type="transmembrane region" description="Helical" evidence="1">
    <location>
        <begin position="65"/>
        <end position="90"/>
    </location>
</feature>
<dbReference type="InterPro" id="IPR036259">
    <property type="entry name" value="MFS_trans_sf"/>
</dbReference>
<keyword evidence="3" id="KW-1185">Reference proteome</keyword>
<accession>A0A812BFN7</accession>
<evidence type="ECO:0000256" key="1">
    <source>
        <dbReference type="SAM" id="Phobius"/>
    </source>
</evidence>
<evidence type="ECO:0000313" key="3">
    <source>
        <dbReference type="Proteomes" id="UP000597762"/>
    </source>
</evidence>
<name>A0A812BFN7_ACAPH</name>
<sequence length="458" mass="49624">MTFFKAKTFFIYFILFFYQNYLLEESLKSPTSNHSLTKSAATTTSVSILNVAKPGTKSKFTCHEWMLMLVTSMNLFMMMGFLGCMGILYVELLQEFHSSKSVMSAIVALPWGMAFGSGFIAGILINRINCGLVLIFGSLVMAGSIIASSFATGVVYLTLTLGIFMGFGGSFIFVASYIGTGLYFGERGQYAIATVSLGVPLGFLVYPLLMTSLIQLFMWRGALLILGGLALNGIPFGAIIWLASSAKKAKIERGIISNLGSQKASMKTSVTSIGRIHSTAFSSTVDLDEGDSTLRLCREILHNKNFVLILCCLSLLMSSVTMIFNTLSDFCIELGLTKMDSAFLLTLFNIPSLCGRFITSLLLRFTKIPSPYIFVVTLSLFGAILATLPLATNFVTSTVIILFSGLMQGPCTGIYTCVIIKLVGLNRSALAQGISDTTYGIITIVVGYLGGHWIDHCS</sequence>
<dbReference type="Proteomes" id="UP000597762">
    <property type="component" value="Unassembled WGS sequence"/>
</dbReference>
<keyword evidence="1" id="KW-0812">Transmembrane</keyword>
<dbReference type="OrthoDB" id="6099974at2759"/>
<organism evidence="2 3">
    <name type="scientific">Acanthosepion pharaonis</name>
    <name type="common">Pharaoh cuttlefish</name>
    <name type="synonym">Sepia pharaonis</name>
    <dbReference type="NCBI Taxonomy" id="158019"/>
    <lineage>
        <taxon>Eukaryota</taxon>
        <taxon>Metazoa</taxon>
        <taxon>Spiralia</taxon>
        <taxon>Lophotrochozoa</taxon>
        <taxon>Mollusca</taxon>
        <taxon>Cephalopoda</taxon>
        <taxon>Coleoidea</taxon>
        <taxon>Decapodiformes</taxon>
        <taxon>Sepiida</taxon>
        <taxon>Sepiina</taxon>
        <taxon>Sepiidae</taxon>
        <taxon>Acanthosepion</taxon>
    </lineage>
</organism>
<feature type="transmembrane region" description="Helical" evidence="1">
    <location>
        <begin position="102"/>
        <end position="125"/>
    </location>
</feature>
<dbReference type="Gene3D" id="1.20.1250.20">
    <property type="entry name" value="MFS general substrate transporter like domains"/>
    <property type="match status" value="2"/>
</dbReference>
<proteinExistence type="predicted"/>
<feature type="transmembrane region" description="Helical" evidence="1">
    <location>
        <begin position="190"/>
        <end position="209"/>
    </location>
</feature>
<dbReference type="EMBL" id="CAHIKZ030000587">
    <property type="protein sequence ID" value="CAE1227916.1"/>
    <property type="molecule type" value="Genomic_DNA"/>
</dbReference>
<dbReference type="SUPFAM" id="SSF103473">
    <property type="entry name" value="MFS general substrate transporter"/>
    <property type="match status" value="1"/>
</dbReference>
<protein>
    <recommendedName>
        <fullName evidence="4">Major facilitator superfamily (MFS) profile domain-containing protein</fullName>
    </recommendedName>
</protein>
<feature type="transmembrane region" description="Helical" evidence="1">
    <location>
        <begin position="305"/>
        <end position="324"/>
    </location>
</feature>
<feature type="transmembrane region" description="Helical" evidence="1">
    <location>
        <begin position="344"/>
        <end position="365"/>
    </location>
</feature>
<dbReference type="AlphaFoldDB" id="A0A812BFN7"/>
<keyword evidence="1" id="KW-0472">Membrane</keyword>
<keyword evidence="1" id="KW-1133">Transmembrane helix</keyword>
<evidence type="ECO:0008006" key="4">
    <source>
        <dbReference type="Google" id="ProtNLM"/>
    </source>
</evidence>
<dbReference type="PANTHER" id="PTHR11360">
    <property type="entry name" value="MONOCARBOXYLATE TRANSPORTER"/>
    <property type="match status" value="1"/>
</dbReference>
<feature type="transmembrane region" description="Helical" evidence="1">
    <location>
        <begin position="156"/>
        <end position="178"/>
    </location>
</feature>
<feature type="transmembrane region" description="Helical" evidence="1">
    <location>
        <begin position="398"/>
        <end position="425"/>
    </location>
</feature>
<evidence type="ECO:0000313" key="2">
    <source>
        <dbReference type="EMBL" id="CAE1227916.1"/>
    </source>
</evidence>
<feature type="transmembrane region" description="Helical" evidence="1">
    <location>
        <begin position="132"/>
        <end position="150"/>
    </location>
</feature>
<dbReference type="GO" id="GO:0022857">
    <property type="term" value="F:transmembrane transporter activity"/>
    <property type="evidence" value="ECO:0007669"/>
    <property type="project" value="InterPro"/>
</dbReference>
<feature type="transmembrane region" description="Helical" evidence="1">
    <location>
        <begin position="372"/>
        <end position="392"/>
    </location>
</feature>
<gene>
    <name evidence="2" type="ORF">SPHA_16609</name>
</gene>
<dbReference type="PANTHER" id="PTHR11360:SF284">
    <property type="entry name" value="EG:103B4.3 PROTEIN-RELATED"/>
    <property type="match status" value="1"/>
</dbReference>